<name>A0ABN1DDM1_SACER</name>
<dbReference type="EMBL" id="BAAAGS010000031">
    <property type="protein sequence ID" value="GAA0540078.1"/>
    <property type="molecule type" value="Genomic_DNA"/>
</dbReference>
<proteinExistence type="predicted"/>
<dbReference type="InterPro" id="IPR029063">
    <property type="entry name" value="SAM-dependent_MTases_sf"/>
</dbReference>
<dbReference type="Gene3D" id="3.40.50.150">
    <property type="entry name" value="Vaccinia Virus protein VP39"/>
    <property type="match status" value="1"/>
</dbReference>
<reference evidence="3 4" key="1">
    <citation type="journal article" date="2019" name="Int. J. Syst. Evol. Microbiol.">
        <title>The Global Catalogue of Microorganisms (GCM) 10K type strain sequencing project: providing services to taxonomists for standard genome sequencing and annotation.</title>
        <authorList>
            <consortium name="The Broad Institute Genomics Platform"/>
            <consortium name="The Broad Institute Genome Sequencing Center for Infectious Disease"/>
            <person name="Wu L."/>
            <person name="Ma J."/>
        </authorList>
    </citation>
    <scope>NUCLEOTIDE SEQUENCE [LARGE SCALE GENOMIC DNA]</scope>
    <source>
        <strain evidence="3 4">JCM 10303</strain>
    </source>
</reference>
<dbReference type="Proteomes" id="UP001500729">
    <property type="component" value="Unassembled WGS sequence"/>
</dbReference>
<sequence length="251" mass="27003">MDTGEKLASGAEPPESRPVGPGVHVRVLGAEAPVPADDYGSTLLADFTDVYRRGADGWSREQAMRETLRFVVEALGGEVAGRTVLDVGCGVGVDVERMAEMGARPTGLDLVRSAEWDRITAENPAAGFVQGDLVELFHRGALAVGTFDAVLDNGCMHHQHPDRVGLFFDAVRGVLHADGVLVTSVFGAAKDKRGALMRNEARRLFRDFTRDELVELGQAHGFVAESVHEVPRDDGLAYYVGVLRPQRKGAA</sequence>
<feature type="region of interest" description="Disordered" evidence="1">
    <location>
        <begin position="1"/>
        <end position="21"/>
    </location>
</feature>
<feature type="domain" description="Methyltransferase" evidence="2">
    <location>
        <begin position="84"/>
        <end position="179"/>
    </location>
</feature>
<dbReference type="CDD" id="cd02440">
    <property type="entry name" value="AdoMet_MTases"/>
    <property type="match status" value="1"/>
</dbReference>
<dbReference type="SUPFAM" id="SSF53335">
    <property type="entry name" value="S-adenosyl-L-methionine-dependent methyltransferases"/>
    <property type="match status" value="1"/>
</dbReference>
<dbReference type="InterPro" id="IPR041698">
    <property type="entry name" value="Methyltransf_25"/>
</dbReference>
<evidence type="ECO:0000259" key="2">
    <source>
        <dbReference type="Pfam" id="PF13649"/>
    </source>
</evidence>
<gene>
    <name evidence="3" type="ORF">GCM10009533_43970</name>
</gene>
<keyword evidence="4" id="KW-1185">Reference proteome</keyword>
<evidence type="ECO:0000313" key="4">
    <source>
        <dbReference type="Proteomes" id="UP001500729"/>
    </source>
</evidence>
<comment type="caution">
    <text evidence="3">The sequence shown here is derived from an EMBL/GenBank/DDBJ whole genome shotgun (WGS) entry which is preliminary data.</text>
</comment>
<dbReference type="Pfam" id="PF13649">
    <property type="entry name" value="Methyltransf_25"/>
    <property type="match status" value="1"/>
</dbReference>
<protein>
    <submittedName>
        <fullName evidence="3">1,6-didemethyltoxoflavin N1-methyltransferase</fullName>
    </submittedName>
</protein>
<organism evidence="3 4">
    <name type="scientific">Saccharopolyspora erythraea</name>
    <name type="common">Streptomyces erythraeus</name>
    <dbReference type="NCBI Taxonomy" id="1836"/>
    <lineage>
        <taxon>Bacteria</taxon>
        <taxon>Bacillati</taxon>
        <taxon>Actinomycetota</taxon>
        <taxon>Actinomycetes</taxon>
        <taxon>Pseudonocardiales</taxon>
        <taxon>Pseudonocardiaceae</taxon>
        <taxon>Saccharopolyspora</taxon>
    </lineage>
</organism>
<evidence type="ECO:0000313" key="3">
    <source>
        <dbReference type="EMBL" id="GAA0540078.1"/>
    </source>
</evidence>
<evidence type="ECO:0000256" key="1">
    <source>
        <dbReference type="SAM" id="MobiDB-lite"/>
    </source>
</evidence>
<dbReference type="RefSeq" id="WP_011873870.1">
    <property type="nucleotide sequence ID" value="NZ_BAAAGS010000031.1"/>
</dbReference>
<accession>A0ABN1DDM1</accession>